<dbReference type="Proteomes" id="UP001649230">
    <property type="component" value="Chromosome"/>
</dbReference>
<evidence type="ECO:0000313" key="1">
    <source>
        <dbReference type="EMBL" id="UJF33916.1"/>
    </source>
</evidence>
<accession>A0ABY3SLG7</accession>
<dbReference type="EMBL" id="CP090978">
    <property type="protein sequence ID" value="UJF33916.1"/>
    <property type="molecule type" value="Genomic_DNA"/>
</dbReference>
<proteinExistence type="predicted"/>
<reference evidence="1 2" key="1">
    <citation type="journal article" date="2024" name="Int. J. Syst. Evol. Microbiol.">
        <title>Paenibacillus hexagrammi sp. nov., a novel bacterium isolated from the gut content of Hexagrammos agrammus.</title>
        <authorList>
            <person name="Jung H.K."/>
            <person name="Kim D.G."/>
            <person name="Zin H."/>
            <person name="Park J."/>
            <person name="Jung H."/>
            <person name="Kim Y.O."/>
            <person name="Kong H.J."/>
            <person name="Kim J.W."/>
            <person name="Kim Y.S."/>
        </authorList>
    </citation>
    <scope>NUCLEOTIDE SEQUENCE [LARGE SCALE GENOMIC DNA]</scope>
    <source>
        <strain evidence="1 2">YPD9-1</strain>
    </source>
</reference>
<name>A0ABY3SLG7_9BACL</name>
<sequence>MGAKSPYTPFKLDGTSIPPAKSGLKVMDGKKLAALAEAKQALREVAASRHKS</sequence>
<evidence type="ECO:0000313" key="2">
    <source>
        <dbReference type="Proteomes" id="UP001649230"/>
    </source>
</evidence>
<organism evidence="1 2">
    <name type="scientific">Paenibacillus hexagrammi</name>
    <dbReference type="NCBI Taxonomy" id="2908839"/>
    <lineage>
        <taxon>Bacteria</taxon>
        <taxon>Bacillati</taxon>
        <taxon>Bacillota</taxon>
        <taxon>Bacilli</taxon>
        <taxon>Bacillales</taxon>
        <taxon>Paenibacillaceae</taxon>
        <taxon>Paenibacillus</taxon>
    </lineage>
</organism>
<keyword evidence="2" id="KW-1185">Reference proteome</keyword>
<dbReference type="RefSeq" id="WP_235120307.1">
    <property type="nucleotide sequence ID" value="NZ_CP090978.1"/>
</dbReference>
<protein>
    <submittedName>
        <fullName evidence="1">Uncharacterized protein</fullName>
    </submittedName>
</protein>
<gene>
    <name evidence="1" type="ORF">L0M14_01270</name>
</gene>